<organism evidence="2">
    <name type="scientific">Aphanomyces invadans</name>
    <dbReference type="NCBI Taxonomy" id="157072"/>
    <lineage>
        <taxon>Eukaryota</taxon>
        <taxon>Sar</taxon>
        <taxon>Stramenopiles</taxon>
        <taxon>Oomycota</taxon>
        <taxon>Saprolegniomycetes</taxon>
        <taxon>Saprolegniales</taxon>
        <taxon>Verrucalvaceae</taxon>
        <taxon>Aphanomyces</taxon>
    </lineage>
</organism>
<evidence type="ECO:0000256" key="1">
    <source>
        <dbReference type="SAM" id="MobiDB-lite"/>
    </source>
</evidence>
<gene>
    <name evidence="2" type="ORF">H310_05968</name>
</gene>
<dbReference type="EMBL" id="KI913961">
    <property type="protein sequence ID" value="ETW02459.1"/>
    <property type="molecule type" value="Genomic_DNA"/>
</dbReference>
<sequence>MQENALEASTVSLLSARHIVGLGENDHTDAPSQTKPGEVCEAGSSGDGRPRPKPTRHGQHLPVGPHSEVIEVIELSEWMVRDGESLEKGRAVRQQIRTGTRRT</sequence>
<reference evidence="2" key="1">
    <citation type="submission" date="2013-12" db="EMBL/GenBank/DDBJ databases">
        <title>The Genome Sequence of Aphanomyces invadans NJM9701.</title>
        <authorList>
            <consortium name="The Broad Institute Genomics Platform"/>
            <person name="Russ C."/>
            <person name="Tyler B."/>
            <person name="van West P."/>
            <person name="Dieguez-Uribeondo J."/>
            <person name="Young S.K."/>
            <person name="Zeng Q."/>
            <person name="Gargeya S."/>
            <person name="Fitzgerald M."/>
            <person name="Abouelleil A."/>
            <person name="Alvarado L."/>
            <person name="Chapman S.B."/>
            <person name="Gainer-Dewar J."/>
            <person name="Goldberg J."/>
            <person name="Griggs A."/>
            <person name="Gujja S."/>
            <person name="Hansen M."/>
            <person name="Howarth C."/>
            <person name="Imamovic A."/>
            <person name="Ireland A."/>
            <person name="Larimer J."/>
            <person name="McCowan C."/>
            <person name="Murphy C."/>
            <person name="Pearson M."/>
            <person name="Poon T.W."/>
            <person name="Priest M."/>
            <person name="Roberts A."/>
            <person name="Saif S."/>
            <person name="Shea T."/>
            <person name="Sykes S."/>
            <person name="Wortman J."/>
            <person name="Nusbaum C."/>
            <person name="Birren B."/>
        </authorList>
    </citation>
    <scope>NUCLEOTIDE SEQUENCE [LARGE SCALE GENOMIC DNA]</scope>
    <source>
        <strain evidence="2">NJM9701</strain>
    </source>
</reference>
<proteinExistence type="predicted"/>
<dbReference type="GeneID" id="20083018"/>
<evidence type="ECO:0000313" key="2">
    <source>
        <dbReference type="EMBL" id="ETW02459.1"/>
    </source>
</evidence>
<accession>A0A024U882</accession>
<protein>
    <submittedName>
        <fullName evidence="2">Uncharacterized protein</fullName>
    </submittedName>
</protein>
<feature type="region of interest" description="Disordered" evidence="1">
    <location>
        <begin position="22"/>
        <end position="65"/>
    </location>
</feature>
<dbReference type="RefSeq" id="XP_008869064.1">
    <property type="nucleotide sequence ID" value="XM_008870842.1"/>
</dbReference>
<dbReference type="AlphaFoldDB" id="A0A024U882"/>
<dbReference type="VEuPathDB" id="FungiDB:H310_05968"/>
<name>A0A024U882_9STRA</name>